<sequence>MKVLLAKVSVLAVACGLSLFWATRQTPTQEKVLNYTTHWVGNTFEGAGPNGYGRWVQNFVDEIEVTPDGAVITASEWDEAGRCTGIYKDGDVNSDLLKQPPEGEEKAWGWGTGSQAVAVEETTIFIANTGNELVRFRWNPKNIHEWSFLGKVEIGGSEKDNAIAMAARNGLLYLVRKSGEVQVRKTSDLSLVRTFKIEGAQDIAISRDGTLWVIVGNRIERYSPEGKKLAGTVANVEKPTAVSIGNDKGQLIICDDGPRQQVLFYDITNPQNPKLVRAFGEKGGLRSGIPGEVKPLKFFALRGAGTDAQGNIYVAMGLTMGETIIRKFIPQGKLVWEVMCLAFVDCFDALEVAPGKFEIYGQAEIIGFDPTKPPGKSWWLKAITRDHIRYPDDPRNKDLWGGALIRVLQGRRVLFTTPQMGGGFRIFVFEPAPSQIARYVGEITLPNIELWARNVDSKGDIWLSDGRTIFRYRFKGFDAKGNPVYDLDNPDKWQAPAPFTEIMRVKYIPETDTLYLGGYTPEVQPPSWGLMGGVLARYDNWVKGNRKARYTILMPRDDDNLFPKEFDVAGDYIFAVMVKPTKGIPAMVHVYRAETGEKVGVMFPGPEVGGNSGWIDMVHGIHALKTSSGDYLVIVEEDWRGKNLVYHWRPTQ</sequence>
<evidence type="ECO:0008006" key="4">
    <source>
        <dbReference type="Google" id="ProtNLM"/>
    </source>
</evidence>
<protein>
    <recommendedName>
        <fullName evidence="4">SMP-30/Gluconolactonase/LRE-like region domain-containing protein</fullName>
    </recommendedName>
</protein>
<proteinExistence type="predicted"/>
<dbReference type="EMBL" id="BEHT01000006">
    <property type="protein sequence ID" value="GBC98083.1"/>
    <property type="molecule type" value="Genomic_DNA"/>
</dbReference>
<gene>
    <name evidence="2" type="ORF">HRbin17_00578</name>
</gene>
<organism evidence="2 3">
    <name type="scientific">Candidatus Fervidibacter japonicus</name>
    <dbReference type="NCBI Taxonomy" id="2035412"/>
    <lineage>
        <taxon>Bacteria</taxon>
        <taxon>Candidatus Fervidibacterota</taxon>
        <taxon>Candidatus Fervidibacter</taxon>
    </lineage>
</organism>
<name>A0A2H5XA67_9BACT</name>
<evidence type="ECO:0000313" key="3">
    <source>
        <dbReference type="Proteomes" id="UP000236173"/>
    </source>
</evidence>
<evidence type="ECO:0000313" key="2">
    <source>
        <dbReference type="EMBL" id="GBC98083.1"/>
    </source>
</evidence>
<dbReference type="Gene3D" id="2.120.10.30">
    <property type="entry name" value="TolB, C-terminal domain"/>
    <property type="match status" value="1"/>
</dbReference>
<dbReference type="AlphaFoldDB" id="A0A2H5XA67"/>
<dbReference type="SUPFAM" id="SSF75011">
    <property type="entry name" value="3-carboxy-cis,cis-mucoante lactonizing enzyme"/>
    <property type="match status" value="1"/>
</dbReference>
<evidence type="ECO:0000256" key="1">
    <source>
        <dbReference type="SAM" id="SignalP"/>
    </source>
</evidence>
<accession>A0A2H5XA67</accession>
<feature type="signal peptide" evidence="1">
    <location>
        <begin position="1"/>
        <end position="22"/>
    </location>
</feature>
<keyword evidence="1" id="KW-0732">Signal</keyword>
<feature type="chain" id="PRO_5014139941" description="SMP-30/Gluconolactonase/LRE-like region domain-containing protein" evidence="1">
    <location>
        <begin position="23"/>
        <end position="652"/>
    </location>
</feature>
<dbReference type="Proteomes" id="UP000236173">
    <property type="component" value="Unassembled WGS sequence"/>
</dbReference>
<dbReference type="InterPro" id="IPR011042">
    <property type="entry name" value="6-blade_b-propeller_TolB-like"/>
</dbReference>
<reference evidence="3" key="1">
    <citation type="submission" date="2017-09" db="EMBL/GenBank/DDBJ databases">
        <title>Metaegenomics of thermophilic ammonia-oxidizing enrichment culture.</title>
        <authorList>
            <person name="Kato S."/>
            <person name="Suzuki K."/>
        </authorList>
    </citation>
    <scope>NUCLEOTIDE SEQUENCE [LARGE SCALE GENOMIC DNA]</scope>
</reference>
<comment type="caution">
    <text evidence="2">The sequence shown here is derived from an EMBL/GenBank/DDBJ whole genome shotgun (WGS) entry which is preliminary data.</text>
</comment>